<sequence length="143" mass="16142">MKIFHTSPSEIKIINSYGIAGDCLFFSDDVYQMSAAATLTYALEIDEDSIIRASQLHDEAIIAEIAEYFDCDEELAESLLDASENEWNQDFECDADKSWWLQGKRGQCAKAMGYEACEDEDEQGTVYIVPMTGRETDLILINE</sequence>
<name>A0A7Z7VNK9_VIBCL</name>
<evidence type="ECO:0000313" key="1">
    <source>
        <dbReference type="EMBL" id="TBM41327.1"/>
    </source>
</evidence>
<organism evidence="1 2">
    <name type="scientific">Vibrio cholerae</name>
    <dbReference type="NCBI Taxonomy" id="666"/>
    <lineage>
        <taxon>Bacteria</taxon>
        <taxon>Pseudomonadati</taxon>
        <taxon>Pseudomonadota</taxon>
        <taxon>Gammaproteobacteria</taxon>
        <taxon>Vibrionales</taxon>
        <taxon>Vibrionaceae</taxon>
        <taxon>Vibrio</taxon>
    </lineage>
</organism>
<dbReference type="Proteomes" id="UP000294145">
    <property type="component" value="Unassembled WGS sequence"/>
</dbReference>
<accession>A0A7Z7VNK9</accession>
<dbReference type="EMBL" id="SISP01000020">
    <property type="protein sequence ID" value="TBM41327.1"/>
    <property type="molecule type" value="Genomic_DNA"/>
</dbReference>
<dbReference type="InterPro" id="IPR058829">
    <property type="entry name" value="AcrIF11-like"/>
</dbReference>
<reference evidence="1 2" key="1">
    <citation type="submission" date="2019-02" db="EMBL/GenBank/DDBJ databases">
        <title>Genomic plasticity associated with the antimicrobial resistance in Vibrio cholerae.</title>
        <authorList>
            <person name="Verma J."/>
            <person name="Bag S."/>
            <person name="Saha B."/>
            <person name="Kumar P."/>
            <person name="Ghosh T.S."/>
            <person name="Dayal M."/>
            <person name="Senapati T."/>
            <person name="Mehra S."/>
            <person name="Dey P."/>
            <person name="Desigamani A."/>
            <person name="Kumar D."/>
            <person name="Rana P."/>
            <person name="Kumar B."/>
            <person name="Maiti T.K."/>
            <person name="Sharma N.C."/>
            <person name="Bhadra R.K."/>
            <person name="Mutreja A."/>
            <person name="Nair G.B."/>
            <person name="Ramamurthy T."/>
            <person name="Das B."/>
        </authorList>
    </citation>
    <scope>NUCLEOTIDE SEQUENCE [LARGE SCALE GENOMIC DNA]</scope>
    <source>
        <strain evidence="1 2">IDH06781</strain>
    </source>
</reference>
<dbReference type="CDD" id="cd22580">
    <property type="entry name" value="AcrIF11"/>
    <property type="match status" value="1"/>
</dbReference>
<gene>
    <name evidence="1" type="ORF">EYB64_12190</name>
</gene>
<dbReference type="AlphaFoldDB" id="A0A7Z7VNK9"/>
<comment type="caution">
    <text evidence="1">The sequence shown here is derived from an EMBL/GenBank/DDBJ whole genome shotgun (WGS) entry which is preliminary data.</text>
</comment>
<evidence type="ECO:0000313" key="2">
    <source>
        <dbReference type="Proteomes" id="UP000294145"/>
    </source>
</evidence>
<proteinExistence type="predicted"/>
<dbReference type="RefSeq" id="WP_154813814.1">
    <property type="nucleotide sequence ID" value="NZ_SISP01000020.1"/>
</dbReference>
<dbReference type="Pfam" id="PF26151">
    <property type="entry name" value="AcrIF11_ADP_ribosyl"/>
    <property type="match status" value="1"/>
</dbReference>
<protein>
    <submittedName>
        <fullName evidence="1">Uncharacterized protein</fullName>
    </submittedName>
</protein>